<dbReference type="InterPro" id="IPR003488">
    <property type="entry name" value="DprA"/>
</dbReference>
<keyword evidence="5" id="KW-1185">Reference proteome</keyword>
<evidence type="ECO:0000256" key="1">
    <source>
        <dbReference type="ARBA" id="ARBA00006525"/>
    </source>
</evidence>
<dbReference type="PANTHER" id="PTHR43022">
    <property type="entry name" value="PROTEIN SMF"/>
    <property type="match status" value="1"/>
</dbReference>
<evidence type="ECO:0000313" key="5">
    <source>
        <dbReference type="Proteomes" id="UP000325606"/>
    </source>
</evidence>
<dbReference type="Gene3D" id="1.10.10.10">
    <property type="entry name" value="Winged helix-like DNA-binding domain superfamily/Winged helix DNA-binding domain"/>
    <property type="match status" value="1"/>
</dbReference>
<evidence type="ECO:0000259" key="3">
    <source>
        <dbReference type="Pfam" id="PF17782"/>
    </source>
</evidence>
<evidence type="ECO:0000313" key="4">
    <source>
        <dbReference type="EMBL" id="QEW05022.1"/>
    </source>
</evidence>
<dbReference type="SUPFAM" id="SSF102405">
    <property type="entry name" value="MCP/YpsA-like"/>
    <property type="match status" value="1"/>
</dbReference>
<dbReference type="NCBIfam" id="TIGR00732">
    <property type="entry name" value="dprA"/>
    <property type="match status" value="1"/>
</dbReference>
<sequence length="368" mass="39462">MCCDPRDWIAVSQVPGLGPATLAKLTAAGYTPVDILAQQLPDTVRLRTDTRHFLKYNPAGKLYRQADQLLRVAESLELQVIGFDCPGYPPLLREIHDPPAVLWLRGDVKLLFCPQLAVVGSRKPSRSGLQSALQLSACLAGAGFVITSGLAQGVDTAAHQGALNASKPTLAVLGSSPELIYPRCNMHLADRILAQGGALVSEFPPGTRPRPEHFPRRNRIISGLSVGTLVVEAALRSGSLITARLAMEQGREVFALPGALSNPLARGCHALIREGAILAETPEHICEPLAPLLGYLQDSSAEMVDKPDTAPVAPELQPLLSLLRQESWSLDELRAETGVSVSELQQQLIKLELIGKIAITGNRYTALA</sequence>
<accession>A0A5J6L9T0</accession>
<feature type="domain" description="Smf/DprA SLOG" evidence="2">
    <location>
        <begin position="80"/>
        <end position="288"/>
    </location>
</feature>
<dbReference type="Proteomes" id="UP000325606">
    <property type="component" value="Chromosome"/>
</dbReference>
<dbReference type="InterPro" id="IPR057666">
    <property type="entry name" value="DrpA_SLOG"/>
</dbReference>
<dbReference type="Pfam" id="PF17782">
    <property type="entry name" value="WHD_DprA"/>
    <property type="match status" value="1"/>
</dbReference>
<proteinExistence type="inferred from homology"/>
<name>A0A5J6L9T0_9GAMM</name>
<dbReference type="AlphaFoldDB" id="A0A5J6L9T0"/>
<protein>
    <submittedName>
        <fullName evidence="4">DNA-protecting protein DprA</fullName>
    </submittedName>
</protein>
<dbReference type="EMBL" id="CP044222">
    <property type="protein sequence ID" value="QEW05022.1"/>
    <property type="molecule type" value="Genomic_DNA"/>
</dbReference>
<comment type="similarity">
    <text evidence="1">Belongs to the DprA/Smf family.</text>
</comment>
<dbReference type="InterPro" id="IPR041614">
    <property type="entry name" value="DprA_WH"/>
</dbReference>
<gene>
    <name evidence="4" type="primary">dprA</name>
    <name evidence="4" type="ORF">F5I99_00070</name>
</gene>
<organism evidence="4 5">
    <name type="scientific">Nitrincola iocasae</name>
    <dbReference type="NCBI Taxonomy" id="2614693"/>
    <lineage>
        <taxon>Bacteria</taxon>
        <taxon>Pseudomonadati</taxon>
        <taxon>Pseudomonadota</taxon>
        <taxon>Gammaproteobacteria</taxon>
        <taxon>Oceanospirillales</taxon>
        <taxon>Oceanospirillaceae</taxon>
        <taxon>Nitrincola</taxon>
    </lineage>
</organism>
<feature type="domain" description="DprA winged helix" evidence="3">
    <location>
        <begin position="306"/>
        <end position="358"/>
    </location>
</feature>
<dbReference type="KEGG" id="nik:F5I99_00070"/>
<dbReference type="GO" id="GO:0009294">
    <property type="term" value="P:DNA-mediated transformation"/>
    <property type="evidence" value="ECO:0007669"/>
    <property type="project" value="InterPro"/>
</dbReference>
<dbReference type="Pfam" id="PF02481">
    <property type="entry name" value="DNA_processg_A"/>
    <property type="match status" value="1"/>
</dbReference>
<dbReference type="PANTHER" id="PTHR43022:SF1">
    <property type="entry name" value="PROTEIN SMF"/>
    <property type="match status" value="1"/>
</dbReference>
<evidence type="ECO:0000259" key="2">
    <source>
        <dbReference type="Pfam" id="PF02481"/>
    </source>
</evidence>
<reference evidence="4 5" key="1">
    <citation type="submission" date="2019-09" db="EMBL/GenBank/DDBJ databases">
        <title>Nitrincola iocasae sp. nov., a bacterium isolated from the sediment collected at a cold seep field in South China Sea.</title>
        <authorList>
            <person name="Zhang H."/>
            <person name="Wang H."/>
            <person name="Li C."/>
        </authorList>
    </citation>
    <scope>NUCLEOTIDE SEQUENCE [LARGE SCALE GENOMIC DNA]</scope>
    <source>
        <strain evidence="4 5">KXZD1103</strain>
    </source>
</reference>
<dbReference type="RefSeq" id="WP_151053088.1">
    <property type="nucleotide sequence ID" value="NZ_CP044222.1"/>
</dbReference>
<dbReference type="InterPro" id="IPR036388">
    <property type="entry name" value="WH-like_DNA-bd_sf"/>
</dbReference>
<dbReference type="Gene3D" id="3.40.50.450">
    <property type="match status" value="1"/>
</dbReference>